<name>M0DJT8_HALPD</name>
<dbReference type="AlphaFoldDB" id="M0DJT8"/>
<protein>
    <recommendedName>
        <fullName evidence="3">DUF393 domain-containing protein</fullName>
    </recommendedName>
</protein>
<accession>M0DJT8</accession>
<reference evidence="1 2" key="1">
    <citation type="journal article" date="2014" name="PLoS Genet.">
        <title>Phylogenetically driven sequencing of extremely halophilic archaea reveals strategies for static and dynamic osmo-response.</title>
        <authorList>
            <person name="Becker E.A."/>
            <person name="Seitzer P.M."/>
            <person name="Tritt A."/>
            <person name="Larsen D."/>
            <person name="Krusor M."/>
            <person name="Yao A.I."/>
            <person name="Wu D."/>
            <person name="Madern D."/>
            <person name="Eisen J.A."/>
            <person name="Darling A.E."/>
            <person name="Facciotti M.T."/>
        </authorList>
    </citation>
    <scope>NUCLEOTIDE SEQUENCE [LARGE SCALE GENOMIC DNA]</scope>
    <source>
        <strain evidence="1 2">JCM 14848</strain>
    </source>
</reference>
<dbReference type="RefSeq" id="WP_008383428.1">
    <property type="nucleotide sequence ID" value="NZ_AOIV01000004.1"/>
</dbReference>
<dbReference type="eggNOG" id="arCOG04523">
    <property type="taxonomic scope" value="Archaea"/>
</dbReference>
<dbReference type="OrthoDB" id="220637at2157"/>
<dbReference type="InterPro" id="IPR007263">
    <property type="entry name" value="DCC1-like"/>
</dbReference>
<dbReference type="PATRIC" id="fig|1227487.5.peg.399"/>
<evidence type="ECO:0000313" key="2">
    <source>
        <dbReference type="Proteomes" id="UP000011513"/>
    </source>
</evidence>
<evidence type="ECO:0008006" key="3">
    <source>
        <dbReference type="Google" id="ProtNLM"/>
    </source>
</evidence>
<dbReference type="Pfam" id="PF04134">
    <property type="entry name" value="DCC1-like"/>
    <property type="match status" value="1"/>
</dbReference>
<keyword evidence="2" id="KW-1185">Reference proteome</keyword>
<dbReference type="EMBL" id="AOIV01000004">
    <property type="protein sequence ID" value="ELZ34429.1"/>
    <property type="molecule type" value="Genomic_DNA"/>
</dbReference>
<proteinExistence type="predicted"/>
<dbReference type="InParanoid" id="M0DJT8"/>
<dbReference type="Proteomes" id="UP000011513">
    <property type="component" value="Unassembled WGS sequence"/>
</dbReference>
<organism evidence="1 2">
    <name type="scientific">Halogeometricum pallidum JCM 14848</name>
    <dbReference type="NCBI Taxonomy" id="1227487"/>
    <lineage>
        <taxon>Archaea</taxon>
        <taxon>Methanobacteriati</taxon>
        <taxon>Methanobacteriota</taxon>
        <taxon>Stenosarchaea group</taxon>
        <taxon>Halobacteria</taxon>
        <taxon>Halobacteriales</taxon>
        <taxon>Haloferacaceae</taxon>
        <taxon>Halogeometricum</taxon>
    </lineage>
</organism>
<comment type="caution">
    <text evidence="1">The sequence shown here is derived from an EMBL/GenBank/DDBJ whole genome shotgun (WGS) entry which is preliminary data.</text>
</comment>
<dbReference type="GO" id="GO:0015035">
    <property type="term" value="F:protein-disulfide reductase activity"/>
    <property type="evidence" value="ECO:0007669"/>
    <property type="project" value="InterPro"/>
</dbReference>
<evidence type="ECO:0000313" key="1">
    <source>
        <dbReference type="EMBL" id="ELZ34429.1"/>
    </source>
</evidence>
<sequence length="141" mass="15205">MSRYEAVLVYDGECPYCSIAARALRKLDEVGAISWYDDAAQAFLGRQFGEAPFAMFLVDRSEGRVYAGQSAAEELAERAGTPGIVSSLVRDNYERIAGVVGAASGRGRDPDDYHGTYDLTEDAAALFDRLVDSAAERPAAL</sequence>
<gene>
    <name evidence="1" type="ORF">C474_01946</name>
</gene>